<dbReference type="Pfam" id="PF05746">
    <property type="entry name" value="DALR_1"/>
    <property type="match status" value="1"/>
</dbReference>
<keyword evidence="5 9" id="KW-0067">ATP-binding</keyword>
<evidence type="ECO:0000256" key="2">
    <source>
        <dbReference type="ARBA" id="ARBA00022490"/>
    </source>
</evidence>
<evidence type="ECO:0000256" key="8">
    <source>
        <dbReference type="ARBA" id="ARBA00049339"/>
    </source>
</evidence>
<evidence type="ECO:0000256" key="9">
    <source>
        <dbReference type="HAMAP-Rule" id="MF_00123"/>
    </source>
</evidence>
<dbReference type="Proteomes" id="UP000178570">
    <property type="component" value="Unassembled WGS sequence"/>
</dbReference>
<evidence type="ECO:0000259" key="11">
    <source>
        <dbReference type="SMART" id="SM00836"/>
    </source>
</evidence>
<dbReference type="PROSITE" id="PS00178">
    <property type="entry name" value="AA_TRNA_LIGASE_I"/>
    <property type="match status" value="1"/>
</dbReference>
<dbReference type="GO" id="GO:0005737">
    <property type="term" value="C:cytoplasm"/>
    <property type="evidence" value="ECO:0007669"/>
    <property type="project" value="UniProtKB-SubCell"/>
</dbReference>
<reference evidence="13 14" key="1">
    <citation type="journal article" date="2016" name="Nat. Commun.">
        <title>Thousands of microbial genomes shed light on interconnected biogeochemical processes in an aquifer system.</title>
        <authorList>
            <person name="Anantharaman K."/>
            <person name="Brown C.T."/>
            <person name="Hug L.A."/>
            <person name="Sharon I."/>
            <person name="Castelle C.J."/>
            <person name="Probst A.J."/>
            <person name="Thomas B.C."/>
            <person name="Singh A."/>
            <person name="Wilkins M.J."/>
            <person name="Karaoz U."/>
            <person name="Brodie E.L."/>
            <person name="Williams K.H."/>
            <person name="Hubbard S.S."/>
            <person name="Banfield J.F."/>
        </authorList>
    </citation>
    <scope>NUCLEOTIDE SEQUENCE [LARGE SCALE GENOMIC DNA]</scope>
</reference>
<proteinExistence type="inferred from homology"/>
<evidence type="ECO:0000256" key="6">
    <source>
        <dbReference type="ARBA" id="ARBA00022917"/>
    </source>
</evidence>
<dbReference type="STRING" id="1797529.A2570_00645"/>
<feature type="domain" description="Arginyl tRNA synthetase N-terminal" evidence="12">
    <location>
        <begin position="1"/>
        <end position="84"/>
    </location>
</feature>
<dbReference type="SMART" id="SM01016">
    <property type="entry name" value="Arg_tRNA_synt_N"/>
    <property type="match status" value="1"/>
</dbReference>
<keyword evidence="7 9" id="KW-0030">Aminoacyl-tRNA synthetase</keyword>
<dbReference type="SUPFAM" id="SSF55190">
    <property type="entry name" value="Arginyl-tRNA synthetase (ArgRS), N-terminal 'additional' domain"/>
    <property type="match status" value="1"/>
</dbReference>
<comment type="similarity">
    <text evidence="1 9 10">Belongs to the class-I aminoacyl-tRNA synthetase family.</text>
</comment>
<dbReference type="FunFam" id="3.40.50.620:FF:000116">
    <property type="entry name" value="Arginine--tRNA ligase"/>
    <property type="match status" value="1"/>
</dbReference>
<dbReference type="PANTHER" id="PTHR11956">
    <property type="entry name" value="ARGINYL-TRNA SYNTHETASE"/>
    <property type="match status" value="1"/>
</dbReference>
<keyword evidence="4 9" id="KW-0547">Nucleotide-binding</keyword>
<keyword evidence="2 9" id="KW-0963">Cytoplasm</keyword>
<dbReference type="InterPro" id="IPR035684">
    <property type="entry name" value="ArgRS_core"/>
</dbReference>
<dbReference type="PANTHER" id="PTHR11956:SF5">
    <property type="entry name" value="ARGININE--TRNA LIGASE, CYTOPLASMIC"/>
    <property type="match status" value="1"/>
</dbReference>
<dbReference type="GO" id="GO:0004814">
    <property type="term" value="F:arginine-tRNA ligase activity"/>
    <property type="evidence" value="ECO:0007669"/>
    <property type="project" value="UniProtKB-UniRule"/>
</dbReference>
<comment type="caution">
    <text evidence="13">The sequence shown here is derived from an EMBL/GenBank/DDBJ whole genome shotgun (WGS) entry which is preliminary data.</text>
</comment>
<evidence type="ECO:0000259" key="12">
    <source>
        <dbReference type="SMART" id="SM01016"/>
    </source>
</evidence>
<dbReference type="InterPro" id="IPR014729">
    <property type="entry name" value="Rossmann-like_a/b/a_fold"/>
</dbReference>
<keyword evidence="3 9" id="KW-0436">Ligase</keyword>
<dbReference type="InterPro" id="IPR008909">
    <property type="entry name" value="DALR_anticod-bd"/>
</dbReference>
<dbReference type="InterPro" id="IPR036695">
    <property type="entry name" value="Arg-tRNA-synth_N_sf"/>
</dbReference>
<dbReference type="AlphaFoldDB" id="A0A1G1XLH4"/>
<protein>
    <recommendedName>
        <fullName evidence="9">Arginine--tRNA ligase</fullName>
        <ecNumber evidence="9">6.1.1.19</ecNumber>
    </recommendedName>
    <alternativeName>
        <fullName evidence="9">Arginyl-tRNA synthetase</fullName>
        <shortName evidence="9">ArgRS</shortName>
    </alternativeName>
</protein>
<evidence type="ECO:0000256" key="10">
    <source>
        <dbReference type="RuleBase" id="RU363038"/>
    </source>
</evidence>
<dbReference type="SMART" id="SM00836">
    <property type="entry name" value="DALR_1"/>
    <property type="match status" value="1"/>
</dbReference>
<dbReference type="GO" id="GO:0006420">
    <property type="term" value="P:arginyl-tRNA aminoacylation"/>
    <property type="evidence" value="ECO:0007669"/>
    <property type="project" value="UniProtKB-UniRule"/>
</dbReference>
<evidence type="ECO:0000256" key="3">
    <source>
        <dbReference type="ARBA" id="ARBA00022598"/>
    </source>
</evidence>
<evidence type="ECO:0000256" key="4">
    <source>
        <dbReference type="ARBA" id="ARBA00022741"/>
    </source>
</evidence>
<dbReference type="SUPFAM" id="SSF52374">
    <property type="entry name" value="Nucleotidylyl transferase"/>
    <property type="match status" value="1"/>
</dbReference>
<comment type="catalytic activity">
    <reaction evidence="8 9">
        <text>tRNA(Arg) + L-arginine + ATP = L-arginyl-tRNA(Arg) + AMP + diphosphate</text>
        <dbReference type="Rhea" id="RHEA:20301"/>
        <dbReference type="Rhea" id="RHEA-COMP:9658"/>
        <dbReference type="Rhea" id="RHEA-COMP:9673"/>
        <dbReference type="ChEBI" id="CHEBI:30616"/>
        <dbReference type="ChEBI" id="CHEBI:32682"/>
        <dbReference type="ChEBI" id="CHEBI:33019"/>
        <dbReference type="ChEBI" id="CHEBI:78442"/>
        <dbReference type="ChEBI" id="CHEBI:78513"/>
        <dbReference type="ChEBI" id="CHEBI:456215"/>
        <dbReference type="EC" id="6.1.1.19"/>
    </reaction>
</comment>
<keyword evidence="6 9" id="KW-0648">Protein biosynthesis</keyword>
<evidence type="ECO:0000256" key="5">
    <source>
        <dbReference type="ARBA" id="ARBA00022840"/>
    </source>
</evidence>
<dbReference type="EMBL" id="MHHY01000003">
    <property type="protein sequence ID" value="OGY40985.1"/>
    <property type="molecule type" value="Genomic_DNA"/>
</dbReference>
<gene>
    <name evidence="9" type="primary">argS</name>
    <name evidence="13" type="ORF">A2570_00645</name>
</gene>
<dbReference type="Gene3D" id="1.10.730.10">
    <property type="entry name" value="Isoleucyl-tRNA Synthetase, Domain 1"/>
    <property type="match status" value="1"/>
</dbReference>
<evidence type="ECO:0000256" key="7">
    <source>
        <dbReference type="ARBA" id="ARBA00023146"/>
    </source>
</evidence>
<dbReference type="Gene3D" id="3.30.1360.70">
    <property type="entry name" value="Arginyl tRNA synthetase N-terminal domain"/>
    <property type="match status" value="1"/>
</dbReference>
<dbReference type="Gene3D" id="3.40.50.620">
    <property type="entry name" value="HUPs"/>
    <property type="match status" value="1"/>
</dbReference>
<sequence length="571" mass="65737">MLISEILKTELKKITKTEDFSVQLSQRLEFGDYTTNLAFILAKSRGQSPFLVAEDIKKDLLSKRSLEKYFDRIEIKNGYLNFFLSKSALVEQLSKDAKSVLKPKKQKKVIVEYSSPNIAKPFTIGHLRSTIIGDAIANLFEISGWKVLRDNHLGDWGTQFGKMIYAIKAWGDEVKISKSSRPIKELVDLYVKFHAEAEKKTRIEEDARAWFKKLEDGDKEARRIWKKCVNWSFKEFDQIYKVLGISFSKEFQRGRGLGESFFEDKMSVVLQELRKKRFLKKGEEGAELFFFKNEKFPPAMILKKDGATLYHTRDLATDKYRKTEYKPDLVINEVGSEQALYFSQLFEMEKLLGWYKDEQRVHVGHGLINFKDGKMSTRKGNVIWMEEVVNEAISRAREVIKGKSSSLPVKNLEEVATVVGVGAIKYNDLSQNRSTDIAFDWEKMLSFKGNSSPYIQYGFSRLNNILKKANFKGQKLSEGDLEVFSPAELSILRKITQLPEAINEARNQFLPNLIANYVFELSSEVHAFYENYPVLMAEAKQKQSRLKLIFSAVKTIKICLGLLGIETPERI</sequence>
<comment type="subunit">
    <text evidence="9">Monomer.</text>
</comment>
<accession>A0A1G1XLH4</accession>
<dbReference type="SUPFAM" id="SSF47323">
    <property type="entry name" value="Anticodon-binding domain of a subclass of class I aminoacyl-tRNA synthetases"/>
    <property type="match status" value="1"/>
</dbReference>
<dbReference type="InterPro" id="IPR005148">
    <property type="entry name" value="Arg-tRNA-synth_N"/>
</dbReference>
<name>A0A1G1XLH4_9BACT</name>
<dbReference type="InterPro" id="IPR001278">
    <property type="entry name" value="Arg-tRNA-ligase"/>
</dbReference>
<dbReference type="GO" id="GO:0005524">
    <property type="term" value="F:ATP binding"/>
    <property type="evidence" value="ECO:0007669"/>
    <property type="project" value="UniProtKB-UniRule"/>
</dbReference>
<dbReference type="Pfam" id="PF00750">
    <property type="entry name" value="tRNA-synt_1d"/>
    <property type="match status" value="1"/>
</dbReference>
<feature type="domain" description="DALR anticodon binding" evidence="11">
    <location>
        <begin position="455"/>
        <end position="571"/>
    </location>
</feature>
<evidence type="ECO:0000256" key="1">
    <source>
        <dbReference type="ARBA" id="ARBA00005594"/>
    </source>
</evidence>
<dbReference type="NCBIfam" id="TIGR00456">
    <property type="entry name" value="argS"/>
    <property type="match status" value="1"/>
</dbReference>
<dbReference type="InterPro" id="IPR009080">
    <property type="entry name" value="tRNAsynth_Ia_anticodon-bd"/>
</dbReference>
<dbReference type="CDD" id="cd00671">
    <property type="entry name" value="ArgRS_core"/>
    <property type="match status" value="1"/>
</dbReference>
<dbReference type="Pfam" id="PF03485">
    <property type="entry name" value="Arg_tRNA_synt_N"/>
    <property type="match status" value="1"/>
</dbReference>
<evidence type="ECO:0000313" key="13">
    <source>
        <dbReference type="EMBL" id="OGY40985.1"/>
    </source>
</evidence>
<dbReference type="PRINTS" id="PR01038">
    <property type="entry name" value="TRNASYNTHARG"/>
</dbReference>
<evidence type="ECO:0000313" key="14">
    <source>
        <dbReference type="Proteomes" id="UP000178570"/>
    </source>
</evidence>
<organism evidence="13 14">
    <name type="scientific">Candidatus Brennerbacteria bacterium RIFOXYD1_FULL_41_16</name>
    <dbReference type="NCBI Taxonomy" id="1797529"/>
    <lineage>
        <taxon>Bacteria</taxon>
        <taxon>Candidatus Brenneribacteriota</taxon>
    </lineage>
</organism>
<dbReference type="HAMAP" id="MF_00123">
    <property type="entry name" value="Arg_tRNA_synth"/>
    <property type="match status" value="1"/>
</dbReference>
<feature type="short sequence motif" description="'HIGH' region" evidence="9">
    <location>
        <begin position="116"/>
        <end position="126"/>
    </location>
</feature>
<dbReference type="EC" id="6.1.1.19" evidence="9"/>
<dbReference type="InterPro" id="IPR001412">
    <property type="entry name" value="aa-tRNA-synth_I_CS"/>
</dbReference>
<comment type="subcellular location">
    <subcellularLocation>
        <location evidence="9">Cytoplasm</location>
    </subcellularLocation>
</comment>